<organism evidence="1">
    <name type="scientific">Anguilla anguilla</name>
    <name type="common">European freshwater eel</name>
    <name type="synonym">Muraena anguilla</name>
    <dbReference type="NCBI Taxonomy" id="7936"/>
    <lineage>
        <taxon>Eukaryota</taxon>
        <taxon>Metazoa</taxon>
        <taxon>Chordata</taxon>
        <taxon>Craniata</taxon>
        <taxon>Vertebrata</taxon>
        <taxon>Euteleostomi</taxon>
        <taxon>Actinopterygii</taxon>
        <taxon>Neopterygii</taxon>
        <taxon>Teleostei</taxon>
        <taxon>Anguilliformes</taxon>
        <taxon>Anguillidae</taxon>
        <taxon>Anguilla</taxon>
    </lineage>
</organism>
<dbReference type="AlphaFoldDB" id="A0A0E9T3H9"/>
<reference evidence="1" key="1">
    <citation type="submission" date="2014-11" db="EMBL/GenBank/DDBJ databases">
        <authorList>
            <person name="Amaro Gonzalez C."/>
        </authorList>
    </citation>
    <scope>NUCLEOTIDE SEQUENCE</scope>
</reference>
<sequence>MASFLLAEFLRFESTLSFLGIVVLSVMF</sequence>
<accession>A0A0E9T3H9</accession>
<dbReference type="EMBL" id="GBXM01060530">
    <property type="protein sequence ID" value="JAH48047.1"/>
    <property type="molecule type" value="Transcribed_RNA"/>
</dbReference>
<name>A0A0E9T3H9_ANGAN</name>
<evidence type="ECO:0000313" key="1">
    <source>
        <dbReference type="EMBL" id="JAH48047.1"/>
    </source>
</evidence>
<proteinExistence type="predicted"/>
<reference evidence="1" key="2">
    <citation type="journal article" date="2015" name="Fish Shellfish Immunol.">
        <title>Early steps in the European eel (Anguilla anguilla)-Vibrio vulnificus interaction in the gills: Role of the RtxA13 toxin.</title>
        <authorList>
            <person name="Callol A."/>
            <person name="Pajuelo D."/>
            <person name="Ebbesson L."/>
            <person name="Teles M."/>
            <person name="MacKenzie S."/>
            <person name="Amaro C."/>
        </authorList>
    </citation>
    <scope>NUCLEOTIDE SEQUENCE</scope>
</reference>
<protein>
    <submittedName>
        <fullName evidence="1">Uncharacterized protein</fullName>
    </submittedName>
</protein>